<comment type="similarity">
    <text evidence="1">Belongs to the sulfatase family.</text>
</comment>
<reference evidence="7" key="1">
    <citation type="submission" date="2022-08" db="EMBL/GenBank/DDBJ databases">
        <title>Catabolic pathway analysis in culturable SAR92 clade bacteria reveals their overlooked roles in DMSP degradation in coastal seas.</title>
        <authorList>
            <person name="He X."/>
            <person name="Zhang X."/>
            <person name="Zhang Y."/>
        </authorList>
    </citation>
    <scope>NUCLEOTIDE SEQUENCE</scope>
    <source>
        <strain evidence="7">H455</strain>
    </source>
</reference>
<evidence type="ECO:0000259" key="6">
    <source>
        <dbReference type="Pfam" id="PF00884"/>
    </source>
</evidence>
<dbReference type="Gene3D" id="3.30.1120.10">
    <property type="match status" value="1"/>
</dbReference>
<gene>
    <name evidence="7" type="ORF">NYF23_06450</name>
</gene>
<keyword evidence="2" id="KW-0479">Metal-binding</keyword>
<dbReference type="Pfam" id="PF00884">
    <property type="entry name" value="Sulfatase"/>
    <property type="match status" value="1"/>
</dbReference>
<dbReference type="InterPro" id="IPR017850">
    <property type="entry name" value="Alkaline_phosphatase_core_sf"/>
</dbReference>
<protein>
    <submittedName>
        <fullName evidence="7">Arylsulfatase</fullName>
    </submittedName>
</protein>
<keyword evidence="3" id="KW-0378">Hydrolase</keyword>
<evidence type="ECO:0000313" key="8">
    <source>
        <dbReference type="Proteomes" id="UP001059934"/>
    </source>
</evidence>
<proteinExistence type="inferred from homology"/>
<name>A0ABY5TU75_9GAMM</name>
<dbReference type="CDD" id="cd16025">
    <property type="entry name" value="PAS_like"/>
    <property type="match status" value="1"/>
</dbReference>
<keyword evidence="5" id="KW-0472">Membrane</keyword>
<accession>A0ABY5TU75</accession>
<sequence length="579" mass="64364">MPVSSNDQFSGTSNDMRPNVVVILVDDAGLTDFAPFGGEARMPAIQTLADRGIKFSNYHTSPLCAPSRAMLLTGIDNHRTGIATIPEVLTNNQVDQPGYSMFLEPGVRTLAERLKIAGYGTYMTGKWHLGGGEKDLPNSHGFDRSFALDASGADNWEQKPYMGYYDFAPWYEDGKLADLPEDFYSSKFIVDRMIRYLDGNNQPHRRQPFFSYLAFQAIHIPVQAPREITDSYNGVYDQGWHRLRQTRHQRAIKLGLIAADTALAEMPSKSKDWANLSPENRALAARAMQVQAAMLESMDSHIGRFVDYLDARGELDNTLFIVTSDNGPEPSYPLEVSGMKTWMSFNGYNHRLDNLGEKGSMVAIGPEWANASASPLNMFKFYAAEGGIRVPLIIAGPNIVSQNWQPAITVVTDIAPTILDYLDVRDQQQGVAITGRSMMPLLEGSGSAIYADDEAIGMEVSGNSALIKGDYKLSRNTPPHGDNIWRLYNLAADPGESKDLRALQPEQFNLLMEDYSNYEREFGIIPPAPGFDYMIQARSNSIKKLLRNNWRSLALSAAAISILFLLVIQGIRRRRQGPT</sequence>
<evidence type="ECO:0000256" key="4">
    <source>
        <dbReference type="ARBA" id="ARBA00022837"/>
    </source>
</evidence>
<evidence type="ECO:0000256" key="1">
    <source>
        <dbReference type="ARBA" id="ARBA00008779"/>
    </source>
</evidence>
<dbReference type="Proteomes" id="UP001059934">
    <property type="component" value="Chromosome"/>
</dbReference>
<dbReference type="PANTHER" id="PTHR42693">
    <property type="entry name" value="ARYLSULFATASE FAMILY MEMBER"/>
    <property type="match status" value="1"/>
</dbReference>
<dbReference type="Gene3D" id="3.40.720.10">
    <property type="entry name" value="Alkaline Phosphatase, subunit A"/>
    <property type="match status" value="1"/>
</dbReference>
<dbReference type="PANTHER" id="PTHR42693:SF33">
    <property type="entry name" value="ARYLSULFATASE"/>
    <property type="match status" value="1"/>
</dbReference>
<dbReference type="EMBL" id="CP103416">
    <property type="protein sequence ID" value="UVW36241.1"/>
    <property type="molecule type" value="Genomic_DNA"/>
</dbReference>
<evidence type="ECO:0000313" key="7">
    <source>
        <dbReference type="EMBL" id="UVW36241.1"/>
    </source>
</evidence>
<evidence type="ECO:0000256" key="3">
    <source>
        <dbReference type="ARBA" id="ARBA00022801"/>
    </source>
</evidence>
<dbReference type="InterPro" id="IPR000917">
    <property type="entry name" value="Sulfatase_N"/>
</dbReference>
<dbReference type="InterPro" id="IPR024607">
    <property type="entry name" value="Sulfatase_CS"/>
</dbReference>
<evidence type="ECO:0000256" key="5">
    <source>
        <dbReference type="SAM" id="Phobius"/>
    </source>
</evidence>
<evidence type="ECO:0000256" key="2">
    <source>
        <dbReference type="ARBA" id="ARBA00022723"/>
    </source>
</evidence>
<organism evidence="7 8">
    <name type="scientific">SAR92 clade bacterium H455</name>
    <dbReference type="NCBI Taxonomy" id="2974818"/>
    <lineage>
        <taxon>Bacteria</taxon>
        <taxon>Pseudomonadati</taxon>
        <taxon>Pseudomonadota</taxon>
        <taxon>Gammaproteobacteria</taxon>
        <taxon>Cellvibrionales</taxon>
        <taxon>Porticoccaceae</taxon>
        <taxon>SAR92 clade</taxon>
    </lineage>
</organism>
<keyword evidence="4" id="KW-0106">Calcium</keyword>
<keyword evidence="5" id="KW-1133">Transmembrane helix</keyword>
<feature type="domain" description="Sulfatase N-terminal" evidence="6">
    <location>
        <begin position="18"/>
        <end position="424"/>
    </location>
</feature>
<keyword evidence="8" id="KW-1185">Reference proteome</keyword>
<feature type="transmembrane region" description="Helical" evidence="5">
    <location>
        <begin position="550"/>
        <end position="568"/>
    </location>
</feature>
<dbReference type="PROSITE" id="PS00523">
    <property type="entry name" value="SULFATASE_1"/>
    <property type="match status" value="1"/>
</dbReference>
<keyword evidence="5" id="KW-0812">Transmembrane</keyword>
<dbReference type="InterPro" id="IPR050738">
    <property type="entry name" value="Sulfatase"/>
</dbReference>
<dbReference type="SUPFAM" id="SSF53649">
    <property type="entry name" value="Alkaline phosphatase-like"/>
    <property type="match status" value="1"/>
</dbReference>